<dbReference type="InterPro" id="IPR014722">
    <property type="entry name" value="Rib_uL2_dom2"/>
</dbReference>
<evidence type="ECO:0000259" key="10">
    <source>
        <dbReference type="Pfam" id="PF00900"/>
    </source>
</evidence>
<dbReference type="InterPro" id="IPR038237">
    <property type="entry name" value="Ribosomal_eS4_central_sf"/>
</dbReference>
<dbReference type="InterPro" id="IPR036986">
    <property type="entry name" value="S4_RNA-bd_sf"/>
</dbReference>
<keyword evidence="2" id="KW-0699">rRNA-binding</keyword>
<evidence type="ECO:0000256" key="4">
    <source>
        <dbReference type="ARBA" id="ARBA00022980"/>
    </source>
</evidence>
<dbReference type="InterPro" id="IPR013845">
    <property type="entry name" value="Ribosomal_eS4_central_region"/>
</dbReference>
<dbReference type="GO" id="GO:0019843">
    <property type="term" value="F:rRNA binding"/>
    <property type="evidence" value="ECO:0007669"/>
    <property type="project" value="UniProtKB-KW"/>
</dbReference>
<dbReference type="AlphaFoldDB" id="A0A8T3YJA9"/>
<dbReference type="SUPFAM" id="SSF55174">
    <property type="entry name" value="Alpha-L RNA-binding motif"/>
    <property type="match status" value="1"/>
</dbReference>
<dbReference type="PROSITE" id="PS50889">
    <property type="entry name" value="S4"/>
    <property type="match status" value="1"/>
</dbReference>
<proteinExistence type="inferred from homology"/>
<comment type="similarity">
    <text evidence="1">Belongs to the eukaryotic ribosomal protein eS4 family.</text>
</comment>
<dbReference type="PANTHER" id="PTHR11581">
    <property type="entry name" value="30S/40S RIBOSOMAL PROTEIN S4"/>
    <property type="match status" value="1"/>
</dbReference>
<feature type="region of interest" description="Disordered" evidence="9">
    <location>
        <begin position="1"/>
        <end position="42"/>
    </location>
</feature>
<gene>
    <name evidence="11" type="ORF">HY544_01335</name>
</gene>
<accession>A0A8T3YJA9</accession>
<dbReference type="Pfam" id="PF00900">
    <property type="entry name" value="Ribosomal_S4e"/>
    <property type="match status" value="1"/>
</dbReference>
<dbReference type="EMBL" id="JACQPB010000019">
    <property type="protein sequence ID" value="MBI4210135.1"/>
    <property type="molecule type" value="Genomic_DNA"/>
</dbReference>
<feature type="domain" description="Small ribosomal subunit protein eS4 central region" evidence="10">
    <location>
        <begin position="98"/>
        <end position="173"/>
    </location>
</feature>
<evidence type="ECO:0000313" key="12">
    <source>
        <dbReference type="Proteomes" id="UP000732298"/>
    </source>
</evidence>
<sequence length="245" mass="26478">MANRGEGKTQKSISAPKVRGFFEKKRETLTPKSRAGPHSKETSVPLSFFMRNVIGATANMKETKNALSGGNVKVNGKVRKDKGLSIGLFDVVEIPIMKKKYRAMLDRKGRLVAKEIGAKDGAFKVSKVVGKSVRKGGKVWITTNDGFTIEAPKAWTKVSVEDSVRIALPEIKIEEVYPMDKGGSAFIIGGIHTGKTVRIDGIIAGDMKKHKVAELSDGESKFQTITGNVLVVGRGKPEIEAIAGK</sequence>
<dbReference type="GO" id="GO:0003735">
    <property type="term" value="F:structural constituent of ribosome"/>
    <property type="evidence" value="ECO:0007669"/>
    <property type="project" value="InterPro"/>
</dbReference>
<protein>
    <recommendedName>
        <fullName evidence="6">Small ribosomal subunit protein eS4</fullName>
    </recommendedName>
    <alternativeName>
        <fullName evidence="7">30S ribosomal protein S4e</fullName>
    </alternativeName>
</protein>
<dbReference type="PANTHER" id="PTHR11581:SF0">
    <property type="entry name" value="SMALL RIBOSOMAL SUBUNIT PROTEIN ES4"/>
    <property type="match status" value="1"/>
</dbReference>
<dbReference type="Gene3D" id="2.30.30.30">
    <property type="match status" value="1"/>
</dbReference>
<name>A0A8T3YJA9_9ARCH</name>
<keyword evidence="5" id="KW-0687">Ribonucleoprotein</keyword>
<evidence type="ECO:0000256" key="3">
    <source>
        <dbReference type="ARBA" id="ARBA00022884"/>
    </source>
</evidence>
<dbReference type="Gene3D" id="3.10.290.10">
    <property type="entry name" value="RNA-binding S4 domain"/>
    <property type="match status" value="1"/>
</dbReference>
<evidence type="ECO:0000313" key="11">
    <source>
        <dbReference type="EMBL" id="MBI4210135.1"/>
    </source>
</evidence>
<evidence type="ECO:0000256" key="6">
    <source>
        <dbReference type="ARBA" id="ARBA00035272"/>
    </source>
</evidence>
<evidence type="ECO:0000256" key="8">
    <source>
        <dbReference type="PROSITE-ProRule" id="PRU00182"/>
    </source>
</evidence>
<evidence type="ECO:0000256" key="1">
    <source>
        <dbReference type="ARBA" id="ARBA00007500"/>
    </source>
</evidence>
<dbReference type="InterPro" id="IPR000876">
    <property type="entry name" value="Ribosomal_eS4"/>
</dbReference>
<feature type="compositionally biased region" description="Basic and acidic residues" evidence="9">
    <location>
        <begin position="20"/>
        <end position="29"/>
    </location>
</feature>
<keyword evidence="4" id="KW-0689">Ribosomal protein</keyword>
<reference evidence="11" key="1">
    <citation type="submission" date="2020-07" db="EMBL/GenBank/DDBJ databases">
        <title>Huge and variable diversity of episymbiotic CPR bacteria and DPANN archaea in groundwater ecosystems.</title>
        <authorList>
            <person name="He C.Y."/>
            <person name="Keren R."/>
            <person name="Whittaker M."/>
            <person name="Farag I.F."/>
            <person name="Doudna J."/>
            <person name="Cate J.H.D."/>
            <person name="Banfield J.F."/>
        </authorList>
    </citation>
    <scope>NUCLEOTIDE SEQUENCE</scope>
    <source>
        <strain evidence="11">NC_groundwater_1296_Ag_S-0.2um_52_80</strain>
    </source>
</reference>
<evidence type="ECO:0000256" key="7">
    <source>
        <dbReference type="ARBA" id="ARBA00035388"/>
    </source>
</evidence>
<dbReference type="GO" id="GO:0006412">
    <property type="term" value="P:translation"/>
    <property type="evidence" value="ECO:0007669"/>
    <property type="project" value="InterPro"/>
</dbReference>
<evidence type="ECO:0000256" key="9">
    <source>
        <dbReference type="SAM" id="MobiDB-lite"/>
    </source>
</evidence>
<keyword evidence="3 8" id="KW-0694">RNA-binding</keyword>
<dbReference type="GO" id="GO:0022627">
    <property type="term" value="C:cytosolic small ribosomal subunit"/>
    <property type="evidence" value="ECO:0007669"/>
    <property type="project" value="TreeGrafter"/>
</dbReference>
<evidence type="ECO:0000256" key="5">
    <source>
        <dbReference type="ARBA" id="ARBA00023274"/>
    </source>
</evidence>
<organism evidence="11 12">
    <name type="scientific">Candidatus Iainarchaeum sp</name>
    <dbReference type="NCBI Taxonomy" id="3101447"/>
    <lineage>
        <taxon>Archaea</taxon>
        <taxon>Candidatus Iainarchaeota</taxon>
        <taxon>Candidatus Iainarchaeia</taxon>
        <taxon>Candidatus Iainarchaeales</taxon>
        <taxon>Candidatus Iainarchaeaceae</taxon>
        <taxon>Candidatus Iainarchaeum</taxon>
    </lineage>
</organism>
<dbReference type="Proteomes" id="UP000732298">
    <property type="component" value="Unassembled WGS sequence"/>
</dbReference>
<dbReference type="Gene3D" id="2.40.50.740">
    <property type="match status" value="1"/>
</dbReference>
<comment type="caution">
    <text evidence="11">The sequence shown here is derived from an EMBL/GenBank/DDBJ whole genome shotgun (WGS) entry which is preliminary data.</text>
</comment>
<evidence type="ECO:0000256" key="2">
    <source>
        <dbReference type="ARBA" id="ARBA00022730"/>
    </source>
</evidence>